<protein>
    <submittedName>
        <fullName evidence="2">Uncharacterized protein</fullName>
    </submittedName>
</protein>
<feature type="compositionally biased region" description="Basic and acidic residues" evidence="1">
    <location>
        <begin position="207"/>
        <end position="216"/>
    </location>
</feature>
<proteinExistence type="predicted"/>
<name>A0AAD3HFK5_9STRA</name>
<feature type="compositionally biased region" description="Low complexity" evidence="1">
    <location>
        <begin position="132"/>
        <end position="149"/>
    </location>
</feature>
<feature type="compositionally biased region" description="Polar residues" evidence="1">
    <location>
        <begin position="303"/>
        <end position="318"/>
    </location>
</feature>
<sequence length="481" mass="53411">MEGPNTDQPFSVRFAPAEASVADEKTLKKCNKGRLVDKHERKRRNKFLFEGIRLELMELQKENEYLKSLVREKISPMSLAETILKEAEAPVVDIFLQNSVLLDEADEFDESFDESVGSEEEIPNVKSIATFSERSNTTKTTKTSASSDLTSEDTPRTSVASVENRNSNSVGTRKGILRKRGEKDAHKSGSVSTKSSVSGTTRRKKVLTHDRTDSKRMISYGKKMSNESLETKKSIATRRTIDTGAKSISTRKTTHSTQTLRASGTRRRTIGANLHKSPSRTSTNTRKIGFRSRSSKTDESATRKSTNTTGTKASSSIARRTRPSSNTTSSTLNQRTVKSDPIRRKPRDTSRPSTSTGLKKKEDPRPHSSPSTKRAKARMKSNQKEEGKSTPKQNRKQVEIKSPISSIGSDEEYSRRASIPRIVDVDIGDFSIEDIDENSSSERNLSRHTTRKIPPRVGSDVVVFHQEVESLAAALGGDLAF</sequence>
<keyword evidence="3" id="KW-1185">Reference proteome</keyword>
<feature type="region of interest" description="Disordered" evidence="1">
    <location>
        <begin position="112"/>
        <end position="415"/>
    </location>
</feature>
<dbReference type="EMBL" id="BLLK01000074">
    <property type="protein sequence ID" value="GFH61471.1"/>
    <property type="molecule type" value="Genomic_DNA"/>
</dbReference>
<dbReference type="Proteomes" id="UP001054902">
    <property type="component" value="Unassembled WGS sequence"/>
</dbReference>
<feature type="compositionally biased region" description="Acidic residues" evidence="1">
    <location>
        <begin position="112"/>
        <end position="122"/>
    </location>
</feature>
<feature type="compositionally biased region" description="Polar residues" evidence="1">
    <location>
        <begin position="156"/>
        <end position="171"/>
    </location>
</feature>
<feature type="compositionally biased region" description="Low complexity" evidence="1">
    <location>
        <begin position="323"/>
        <end position="336"/>
    </location>
</feature>
<dbReference type="AlphaFoldDB" id="A0AAD3HFK5"/>
<organism evidence="2 3">
    <name type="scientific">Chaetoceros tenuissimus</name>
    <dbReference type="NCBI Taxonomy" id="426638"/>
    <lineage>
        <taxon>Eukaryota</taxon>
        <taxon>Sar</taxon>
        <taxon>Stramenopiles</taxon>
        <taxon>Ochrophyta</taxon>
        <taxon>Bacillariophyta</taxon>
        <taxon>Coscinodiscophyceae</taxon>
        <taxon>Chaetocerotophycidae</taxon>
        <taxon>Chaetocerotales</taxon>
        <taxon>Chaetocerotaceae</taxon>
        <taxon>Chaetoceros</taxon>
    </lineage>
</organism>
<evidence type="ECO:0000313" key="3">
    <source>
        <dbReference type="Proteomes" id="UP001054902"/>
    </source>
</evidence>
<accession>A0AAD3HFK5</accession>
<gene>
    <name evidence="2" type="ORF">CTEN210_17947</name>
</gene>
<feature type="compositionally biased region" description="Low complexity" evidence="1">
    <location>
        <begin position="188"/>
        <end position="200"/>
    </location>
</feature>
<feature type="compositionally biased region" description="Polar residues" evidence="1">
    <location>
        <begin position="246"/>
        <end position="262"/>
    </location>
</feature>
<reference evidence="2 3" key="1">
    <citation type="journal article" date="2021" name="Sci. Rep.">
        <title>The genome of the diatom Chaetoceros tenuissimus carries an ancient integrated fragment of an extant virus.</title>
        <authorList>
            <person name="Hongo Y."/>
            <person name="Kimura K."/>
            <person name="Takaki Y."/>
            <person name="Yoshida Y."/>
            <person name="Baba S."/>
            <person name="Kobayashi G."/>
            <person name="Nagasaki K."/>
            <person name="Hano T."/>
            <person name="Tomaru Y."/>
        </authorList>
    </citation>
    <scope>NUCLEOTIDE SEQUENCE [LARGE SCALE GENOMIC DNA]</scope>
    <source>
        <strain evidence="2 3">NIES-3715</strain>
    </source>
</reference>
<evidence type="ECO:0000256" key="1">
    <source>
        <dbReference type="SAM" id="MobiDB-lite"/>
    </source>
</evidence>
<evidence type="ECO:0000313" key="2">
    <source>
        <dbReference type="EMBL" id="GFH61471.1"/>
    </source>
</evidence>
<feature type="compositionally biased region" description="Basic and acidic residues" evidence="1">
    <location>
        <begin position="337"/>
        <end position="350"/>
    </location>
</feature>
<comment type="caution">
    <text evidence="2">The sequence shown here is derived from an EMBL/GenBank/DDBJ whole genome shotgun (WGS) entry which is preliminary data.</text>
</comment>